<dbReference type="SUPFAM" id="SSF53187">
    <property type="entry name" value="Zn-dependent exopeptidases"/>
    <property type="match status" value="1"/>
</dbReference>
<evidence type="ECO:0000256" key="1">
    <source>
        <dbReference type="PIRSR" id="PIRSR005962-1"/>
    </source>
</evidence>
<dbReference type="InterPro" id="IPR011650">
    <property type="entry name" value="Peptidase_M20_dimer"/>
</dbReference>
<keyword evidence="1" id="KW-0464">Manganese</keyword>
<dbReference type="PANTHER" id="PTHR30575">
    <property type="entry name" value="PEPTIDASE M20"/>
    <property type="match status" value="1"/>
</dbReference>
<organism evidence="3 4">
    <name type="scientific">Oceanobacillus indicireducens</name>
    <dbReference type="NCBI Taxonomy" id="1004261"/>
    <lineage>
        <taxon>Bacteria</taxon>
        <taxon>Bacillati</taxon>
        <taxon>Bacillota</taxon>
        <taxon>Bacilli</taxon>
        <taxon>Bacillales</taxon>
        <taxon>Bacillaceae</taxon>
        <taxon>Oceanobacillus</taxon>
    </lineage>
</organism>
<dbReference type="GO" id="GO:0071713">
    <property type="term" value="F:para-aminobenzoyl-glutamate hydrolase activity"/>
    <property type="evidence" value="ECO:0007669"/>
    <property type="project" value="TreeGrafter"/>
</dbReference>
<dbReference type="Pfam" id="PF01546">
    <property type="entry name" value="Peptidase_M20"/>
    <property type="match status" value="1"/>
</dbReference>
<protein>
    <submittedName>
        <fullName evidence="3">Aminobenzoyl-glutamate utilization protein A</fullName>
    </submittedName>
</protein>
<feature type="binding site" evidence="1">
    <location>
        <position position="178"/>
    </location>
    <ligand>
        <name>Mn(2+)</name>
        <dbReference type="ChEBI" id="CHEBI:29035"/>
        <label>2</label>
    </ligand>
</feature>
<feature type="binding site" evidence="1">
    <location>
        <position position="142"/>
    </location>
    <ligand>
        <name>Mn(2+)</name>
        <dbReference type="ChEBI" id="CHEBI:29035"/>
        <label>2</label>
    </ligand>
</feature>
<comment type="caution">
    <text evidence="3">The sequence shown here is derived from an EMBL/GenBank/DDBJ whole genome shotgun (WGS) entry which is preliminary data.</text>
</comment>
<evidence type="ECO:0000313" key="3">
    <source>
        <dbReference type="EMBL" id="GGN60059.1"/>
    </source>
</evidence>
<dbReference type="GO" id="GO:0005737">
    <property type="term" value="C:cytoplasm"/>
    <property type="evidence" value="ECO:0007669"/>
    <property type="project" value="TreeGrafter"/>
</dbReference>
<dbReference type="GO" id="GO:0046657">
    <property type="term" value="P:folic acid catabolic process"/>
    <property type="evidence" value="ECO:0007669"/>
    <property type="project" value="TreeGrafter"/>
</dbReference>
<name>A0A917XYQ4_9BACI</name>
<dbReference type="GO" id="GO:0016805">
    <property type="term" value="F:dipeptidase activity"/>
    <property type="evidence" value="ECO:0007669"/>
    <property type="project" value="TreeGrafter"/>
</dbReference>
<dbReference type="InterPro" id="IPR002933">
    <property type="entry name" value="Peptidase_M20"/>
</dbReference>
<dbReference type="PIRSF" id="PIRSF005962">
    <property type="entry name" value="Pept_M20D_amidohydro"/>
    <property type="match status" value="1"/>
</dbReference>
<reference evidence="3" key="2">
    <citation type="submission" date="2020-09" db="EMBL/GenBank/DDBJ databases">
        <authorList>
            <person name="Sun Q."/>
            <person name="Ohkuma M."/>
        </authorList>
    </citation>
    <scope>NUCLEOTIDE SEQUENCE</scope>
    <source>
        <strain evidence="3">JCM 17251</strain>
    </source>
</reference>
<reference evidence="3" key="1">
    <citation type="journal article" date="2014" name="Int. J. Syst. Evol. Microbiol.">
        <title>Complete genome sequence of Corynebacterium casei LMG S-19264T (=DSM 44701T), isolated from a smear-ripened cheese.</title>
        <authorList>
            <consortium name="US DOE Joint Genome Institute (JGI-PGF)"/>
            <person name="Walter F."/>
            <person name="Albersmeier A."/>
            <person name="Kalinowski J."/>
            <person name="Ruckert C."/>
        </authorList>
    </citation>
    <scope>NUCLEOTIDE SEQUENCE</scope>
    <source>
        <strain evidence="3">JCM 17251</strain>
    </source>
</reference>
<comment type="cofactor">
    <cofactor evidence="1">
        <name>Mn(2+)</name>
        <dbReference type="ChEBI" id="CHEBI:29035"/>
    </cofactor>
    <text evidence="1">The Mn(2+) ion enhances activity.</text>
</comment>
<feature type="binding site" evidence="1">
    <location>
        <position position="144"/>
    </location>
    <ligand>
        <name>Mn(2+)</name>
        <dbReference type="ChEBI" id="CHEBI:29035"/>
        <label>2</label>
    </ligand>
</feature>
<dbReference type="InterPro" id="IPR017439">
    <property type="entry name" value="Amidohydrolase"/>
</dbReference>
<dbReference type="EMBL" id="BMOS01000016">
    <property type="protein sequence ID" value="GGN60059.1"/>
    <property type="molecule type" value="Genomic_DNA"/>
</dbReference>
<feature type="binding site" evidence="1">
    <location>
        <position position="399"/>
    </location>
    <ligand>
        <name>Mn(2+)</name>
        <dbReference type="ChEBI" id="CHEBI:29035"/>
        <label>2</label>
    </ligand>
</feature>
<dbReference type="AlphaFoldDB" id="A0A917XYQ4"/>
<gene>
    <name evidence="3" type="ORF">GCM10007971_23760</name>
</gene>
<feature type="binding site" evidence="1">
    <location>
        <position position="202"/>
    </location>
    <ligand>
        <name>Mn(2+)</name>
        <dbReference type="ChEBI" id="CHEBI:29035"/>
        <label>2</label>
    </ligand>
</feature>
<dbReference type="Gene3D" id="3.40.630.10">
    <property type="entry name" value="Zn peptidases"/>
    <property type="match status" value="2"/>
</dbReference>
<keyword evidence="4" id="KW-1185">Reference proteome</keyword>
<proteinExistence type="predicted"/>
<dbReference type="GO" id="GO:0046872">
    <property type="term" value="F:metal ion binding"/>
    <property type="evidence" value="ECO:0007669"/>
    <property type="project" value="UniProtKB-KW"/>
</dbReference>
<dbReference type="PANTHER" id="PTHR30575:SF3">
    <property type="entry name" value="PEPTIDASE M20 DIMERISATION DOMAIN-CONTAINING PROTEIN"/>
    <property type="match status" value="1"/>
</dbReference>
<sequence length="428" mass="46938">MNKSLAEKLIHWRRDFHQYPETGFLEMRTASIVASTLDELGYSLQLGKEVMAKEACMGKPNEMETTNHLKWAKENGAMVGYLYQFEEGYTGIVATYDTGKKGPTIAVRVDMDALDIDEVLDEEHVPVKEGFRSKVPHKMHACGHDAHTSIGLGLATMIAENKDNLTGVIKLIFQPAEEGTRGAKAMVEADVVKDVDYFIAIHVGTGVPHRHFVASNNGFLATSKLDVTFHGVASHAGSKPEEGRNALLAAATAALNIYAIPRHSHGVTRVNIGEMHAGSGRNIIPNQATLKVETRGETSEINQYVRKQIESIVQGAAKMYQNEYEIKVVGEAKSSTGSIELAEILSTSAKEHPFFEKSLLESNESAGSEDATFFMEEVKKNGGLATYCIFGTELAAGHHNERFDINEETLLPSVEVLYHALLKLSKHV</sequence>
<dbReference type="Proteomes" id="UP000624041">
    <property type="component" value="Unassembled WGS sequence"/>
</dbReference>
<evidence type="ECO:0000313" key="4">
    <source>
        <dbReference type="Proteomes" id="UP000624041"/>
    </source>
</evidence>
<dbReference type="RefSeq" id="WP_308425598.1">
    <property type="nucleotide sequence ID" value="NZ_BMOS01000016.1"/>
</dbReference>
<dbReference type="SUPFAM" id="SSF55031">
    <property type="entry name" value="Bacterial exopeptidase dimerisation domain"/>
    <property type="match status" value="1"/>
</dbReference>
<evidence type="ECO:0000259" key="2">
    <source>
        <dbReference type="Pfam" id="PF07687"/>
    </source>
</evidence>
<dbReference type="InterPro" id="IPR036264">
    <property type="entry name" value="Bact_exopeptidase_dim_dom"/>
</dbReference>
<dbReference type="NCBIfam" id="TIGR01891">
    <property type="entry name" value="amidohydrolases"/>
    <property type="match status" value="1"/>
</dbReference>
<keyword evidence="1" id="KW-0479">Metal-binding</keyword>
<dbReference type="InterPro" id="IPR052030">
    <property type="entry name" value="Peptidase_M20/M20A_hydrolases"/>
</dbReference>
<accession>A0A917XYQ4</accession>
<dbReference type="Pfam" id="PF07687">
    <property type="entry name" value="M20_dimer"/>
    <property type="match status" value="1"/>
</dbReference>
<feature type="domain" description="Peptidase M20 dimerisation" evidence="2">
    <location>
        <begin position="226"/>
        <end position="317"/>
    </location>
</feature>